<proteinExistence type="predicted"/>
<gene>
    <name evidence="1" type="ORF">EXIGLDRAFT_830090</name>
</gene>
<organism evidence="1 2">
    <name type="scientific">Exidia glandulosa HHB12029</name>
    <dbReference type="NCBI Taxonomy" id="1314781"/>
    <lineage>
        <taxon>Eukaryota</taxon>
        <taxon>Fungi</taxon>
        <taxon>Dikarya</taxon>
        <taxon>Basidiomycota</taxon>
        <taxon>Agaricomycotina</taxon>
        <taxon>Agaricomycetes</taxon>
        <taxon>Auriculariales</taxon>
        <taxon>Exidiaceae</taxon>
        <taxon>Exidia</taxon>
    </lineage>
</organism>
<sequence length="548" mass="62602">MLSSDILGLIGYQLLVTNPYYDGRNRSVFFEFGHGHFERHTSDLIAFSMTCRHIRTACMPLLFKCLVITTALPDPAVVEVVSPYIQIAVVVAPELNLHEAYSTLFGQLPQLSELHVHELRTASTGTDSSDWIFRLPRVETVVLHMRYGSELLLTSAFAVPPLREFTMIAPGRLDRLSQLSFEQIIWENAALEYVLDHVRQTLRVLRVPGESMRLSFLSAALWPRLSRLVLFGECPLYDTSWPAVIRVMPALHSFVLDVALPRHATPPMLWPRDVDGSDTTETPALRGLMLTSPRPDDPVFARLPPTLTELSLREAPRYNCYTRSERAQMIRFFPSARHYESTLLSSRGALQIFSVLQGRHIASLELVVREDAFELEMLARVAEACPTLAWFEFHRYRDVPEDHTGDGRRSTPGEGVPTASLALAFSAFRSLRALRLNLDFPLTFHEYTQRDGILQTDYPRAVFVQSQAQIFADNAAWLSTLAIYTRHRREENYWRTWSLQNLPTGVVVLNEEIGRLGPHLSPDDFEMEHKEKGRFRRLVDRLVHRLRG</sequence>
<dbReference type="Proteomes" id="UP000077266">
    <property type="component" value="Unassembled WGS sequence"/>
</dbReference>
<name>A0A165NX71_EXIGL</name>
<dbReference type="InParanoid" id="A0A165NX71"/>
<protein>
    <submittedName>
        <fullName evidence="1">Uncharacterized protein</fullName>
    </submittedName>
</protein>
<keyword evidence="2" id="KW-1185">Reference proteome</keyword>
<evidence type="ECO:0000313" key="2">
    <source>
        <dbReference type="Proteomes" id="UP000077266"/>
    </source>
</evidence>
<dbReference type="AlphaFoldDB" id="A0A165NX71"/>
<accession>A0A165NX71</accession>
<dbReference type="OrthoDB" id="2799179at2759"/>
<evidence type="ECO:0000313" key="1">
    <source>
        <dbReference type="EMBL" id="KZW01348.1"/>
    </source>
</evidence>
<reference evidence="1 2" key="1">
    <citation type="journal article" date="2016" name="Mol. Biol. Evol.">
        <title>Comparative Genomics of Early-Diverging Mushroom-Forming Fungi Provides Insights into the Origins of Lignocellulose Decay Capabilities.</title>
        <authorList>
            <person name="Nagy L.G."/>
            <person name="Riley R."/>
            <person name="Tritt A."/>
            <person name="Adam C."/>
            <person name="Daum C."/>
            <person name="Floudas D."/>
            <person name="Sun H."/>
            <person name="Yadav J.S."/>
            <person name="Pangilinan J."/>
            <person name="Larsson K.H."/>
            <person name="Matsuura K."/>
            <person name="Barry K."/>
            <person name="Labutti K."/>
            <person name="Kuo R."/>
            <person name="Ohm R.A."/>
            <person name="Bhattacharya S.S."/>
            <person name="Shirouzu T."/>
            <person name="Yoshinaga Y."/>
            <person name="Martin F.M."/>
            <person name="Grigoriev I.V."/>
            <person name="Hibbett D.S."/>
        </authorList>
    </citation>
    <scope>NUCLEOTIDE SEQUENCE [LARGE SCALE GENOMIC DNA]</scope>
    <source>
        <strain evidence="1 2">HHB12029</strain>
    </source>
</reference>
<dbReference type="EMBL" id="KV425894">
    <property type="protein sequence ID" value="KZW01348.1"/>
    <property type="molecule type" value="Genomic_DNA"/>
</dbReference>